<keyword evidence="3" id="KW-1133">Transmembrane helix</keyword>
<gene>
    <name evidence="4" type="ORF">FFIC_285180</name>
</gene>
<feature type="coiled-coil region" evidence="1">
    <location>
        <begin position="325"/>
        <end position="390"/>
    </location>
</feature>
<dbReference type="AlphaFoldDB" id="A0A0K8MK12"/>
<name>A0A0K8MK12_9LACO</name>
<keyword evidence="5" id="KW-1185">Reference proteome</keyword>
<evidence type="ECO:0000256" key="3">
    <source>
        <dbReference type="SAM" id="Phobius"/>
    </source>
</evidence>
<dbReference type="EMBL" id="DF968005">
    <property type="protein sequence ID" value="GAP00499.1"/>
    <property type="molecule type" value="Genomic_DNA"/>
</dbReference>
<reference evidence="4 5" key="1">
    <citation type="journal article" date="2015" name="BMC Genomics">
        <title>Comparative genomics of Fructobacillus spp. and Leuconostoc spp. reveals niche-specific evolution of Fructobacillus spp.</title>
        <authorList>
            <person name="Endo A."/>
            <person name="Tanizawa Y."/>
            <person name="Tanaka N."/>
            <person name="Maeno S."/>
            <person name="Kumar H."/>
            <person name="Shiwa Y."/>
            <person name="Okada S."/>
            <person name="Yoshikawa H."/>
            <person name="Dicks L."/>
            <person name="Nakagawa J."/>
            <person name="Arita M."/>
        </authorList>
    </citation>
    <scope>NUCLEOTIDE SEQUENCE [LARGE SCALE GENOMIC DNA]</scope>
    <source>
        <strain evidence="4 5">JCM 12225</strain>
    </source>
</reference>
<keyword evidence="3" id="KW-0812">Transmembrane</keyword>
<dbReference type="NCBIfam" id="TIGR04320">
    <property type="entry name" value="Surf_Exclu_PgrA"/>
    <property type="match status" value="1"/>
</dbReference>
<protein>
    <submittedName>
        <fullName evidence="4">Uncharacterized protein</fullName>
    </submittedName>
</protein>
<dbReference type="InterPro" id="IPR027607">
    <property type="entry name" value="Surf_Exclu_SEC10/PgrA"/>
</dbReference>
<dbReference type="Proteomes" id="UP000253891">
    <property type="component" value="Unassembled WGS sequence"/>
</dbReference>
<dbReference type="STRING" id="157463.GCA_001047075_01384"/>
<evidence type="ECO:0000256" key="2">
    <source>
        <dbReference type="SAM" id="MobiDB-lite"/>
    </source>
</evidence>
<evidence type="ECO:0000313" key="4">
    <source>
        <dbReference type="EMBL" id="GAP00499.1"/>
    </source>
</evidence>
<sequence length="581" mass="63325">MFVHNTATLPTKLIDPMAGEANPDRTSDKNLIVYQDENDDSDHILDGEMTPAQLAEISNYFVTLLNDHRQSLGLNPVQLTTEGTQVAQFIKNFRDQYQVSWTHTPMFDLDTGQLFQTDAEKQADSQKFGQMVQSYGLDWKSEDMGMVANQSTPGYYTMAEMKSQIYAVLEQMIYDDEGSNNGHKKSLEDPTATYVTLDINDMHDAAQNQNFGGHNYDVIIEMMGALPNKMAADYHVIDPSSALTIINTARAKYGASQDELTQQSNLHAELAKVQAIVNLQTAVTQASDQTQTTAAALKQAQSEYQGLQENMNTIGSVEQVANPDLARNQDKLTQAQAALKAAQEQLTVLQKQLALDEQISAKLSTLTAQAQQLTTELASLQEQATTLSHQLDLDTKELQRRQLRLKQVEALTNIMIQPNQTTINSDNSDTNTSPGSAPQNTAKEVVASTDGDQKPTSERQPDSDSIQLANSAANDRGVMVSGDSQSEQGQASVETASDSPAKLNVGSRLALFGTGPLPNSGTDVSALAKTEATDPAKSQYRAVKYAHPQKGSQWRKDLLLGASAVVGLGILSFGTFWLRKG</sequence>
<keyword evidence="1" id="KW-0175">Coiled coil</keyword>
<accession>A0A0K8MK12</accession>
<feature type="compositionally biased region" description="Basic and acidic residues" evidence="2">
    <location>
        <begin position="451"/>
        <end position="462"/>
    </location>
</feature>
<feature type="region of interest" description="Disordered" evidence="2">
    <location>
        <begin position="419"/>
        <end position="465"/>
    </location>
</feature>
<proteinExistence type="predicted"/>
<feature type="compositionally biased region" description="Low complexity" evidence="2">
    <location>
        <begin position="419"/>
        <end position="436"/>
    </location>
</feature>
<dbReference type="RefSeq" id="WP_061993785.1">
    <property type="nucleotide sequence ID" value="NZ_DF968005.1"/>
</dbReference>
<evidence type="ECO:0000313" key="5">
    <source>
        <dbReference type="Proteomes" id="UP000253891"/>
    </source>
</evidence>
<organism evidence="4 5">
    <name type="scientific">Fructobacillus ficulneus</name>
    <dbReference type="NCBI Taxonomy" id="157463"/>
    <lineage>
        <taxon>Bacteria</taxon>
        <taxon>Bacillati</taxon>
        <taxon>Bacillota</taxon>
        <taxon>Bacilli</taxon>
        <taxon>Lactobacillales</taxon>
        <taxon>Lactobacillaceae</taxon>
        <taxon>Fructobacillus</taxon>
    </lineage>
</organism>
<feature type="compositionally biased region" description="Polar residues" evidence="2">
    <location>
        <begin position="482"/>
        <end position="498"/>
    </location>
</feature>
<keyword evidence="3" id="KW-0472">Membrane</keyword>
<feature type="region of interest" description="Disordered" evidence="2">
    <location>
        <begin position="477"/>
        <end position="500"/>
    </location>
</feature>
<evidence type="ECO:0000256" key="1">
    <source>
        <dbReference type="SAM" id="Coils"/>
    </source>
</evidence>
<feature type="transmembrane region" description="Helical" evidence="3">
    <location>
        <begin position="558"/>
        <end position="578"/>
    </location>
</feature>